<reference evidence="2 3" key="1">
    <citation type="journal article" date="2015" name="Genome Biol. Evol.">
        <title>Phylogenomic analyses indicate that early fungi evolved digesting cell walls of algal ancestors of land plants.</title>
        <authorList>
            <person name="Chang Y."/>
            <person name="Wang S."/>
            <person name="Sekimoto S."/>
            <person name="Aerts A.L."/>
            <person name="Choi C."/>
            <person name="Clum A."/>
            <person name="LaButti K.M."/>
            <person name="Lindquist E.A."/>
            <person name="Yee Ngan C."/>
            <person name="Ohm R.A."/>
            <person name="Salamov A.A."/>
            <person name="Grigoriev I.V."/>
            <person name="Spatafora J.W."/>
            <person name="Berbee M.L."/>
        </authorList>
    </citation>
    <scope>NUCLEOTIDE SEQUENCE [LARGE SCALE GENOMIC DNA]</scope>
    <source>
        <strain evidence="2 3">NRRL 28638</strain>
    </source>
</reference>
<keyword evidence="3" id="KW-1185">Reference proteome</keyword>
<sequence>MVIKKDDYLDHNTLSNSDIDSSTQVYRCSESNTCTSSKTLTSIGNSFSFTTIPTPTGTTTEPDKLGQEFTSSTRTPTQSPLFESNYKQSSPSKQNLIDYNIGSDNNNFEEQINIQNNTKELSSYNIKLINLLPLYANDTDYNTTNNNSEYFDEYPEYREENYKPPLPAYE</sequence>
<accession>A0A137PA59</accession>
<dbReference type="AlphaFoldDB" id="A0A137PA59"/>
<dbReference type="Proteomes" id="UP000070444">
    <property type="component" value="Unassembled WGS sequence"/>
</dbReference>
<feature type="compositionally biased region" description="Polar residues" evidence="1">
    <location>
        <begin position="68"/>
        <end position="89"/>
    </location>
</feature>
<dbReference type="EMBL" id="KQ964465">
    <property type="protein sequence ID" value="KXN71888.1"/>
    <property type="molecule type" value="Genomic_DNA"/>
</dbReference>
<evidence type="ECO:0000313" key="2">
    <source>
        <dbReference type="EMBL" id="KXN71888.1"/>
    </source>
</evidence>
<proteinExistence type="predicted"/>
<evidence type="ECO:0000313" key="3">
    <source>
        <dbReference type="Proteomes" id="UP000070444"/>
    </source>
</evidence>
<feature type="compositionally biased region" description="Low complexity" evidence="1">
    <location>
        <begin position="51"/>
        <end position="60"/>
    </location>
</feature>
<feature type="region of interest" description="Disordered" evidence="1">
    <location>
        <begin position="51"/>
        <end position="89"/>
    </location>
</feature>
<evidence type="ECO:0000256" key="1">
    <source>
        <dbReference type="SAM" id="MobiDB-lite"/>
    </source>
</evidence>
<organism evidence="2 3">
    <name type="scientific">Conidiobolus coronatus (strain ATCC 28846 / CBS 209.66 / NRRL 28638)</name>
    <name type="common">Delacroixia coronata</name>
    <dbReference type="NCBI Taxonomy" id="796925"/>
    <lineage>
        <taxon>Eukaryota</taxon>
        <taxon>Fungi</taxon>
        <taxon>Fungi incertae sedis</taxon>
        <taxon>Zoopagomycota</taxon>
        <taxon>Entomophthoromycotina</taxon>
        <taxon>Entomophthoromycetes</taxon>
        <taxon>Entomophthorales</taxon>
        <taxon>Ancylistaceae</taxon>
        <taxon>Conidiobolus</taxon>
    </lineage>
</organism>
<gene>
    <name evidence="2" type="ORF">CONCODRAFT_5418</name>
</gene>
<name>A0A137PA59_CONC2</name>
<protein>
    <submittedName>
        <fullName evidence="2">Uncharacterized protein</fullName>
    </submittedName>
</protein>